<dbReference type="AlphaFoldDB" id="A0A158HBG1"/>
<dbReference type="Pfam" id="PF00072">
    <property type="entry name" value="Response_reg"/>
    <property type="match status" value="1"/>
</dbReference>
<accession>A0A158HBG1</accession>
<dbReference type="PROSITE" id="PS50110">
    <property type="entry name" value="RESPONSE_REGULATORY"/>
    <property type="match status" value="1"/>
</dbReference>
<name>A0A158HBG1_CABSO</name>
<sequence length="116" mass="12737">MHILFIDDHKDSADAFGEIASGLGHKVQVAYDGRAALELTQAQSFDVVFFDIELPDADGRELCRLVREEGASRDACVIAVTGRTDLRDDDLEPFDGYLHKPISAGALERALRFSEG</sequence>
<dbReference type="OrthoDB" id="9134602at2"/>
<dbReference type="GO" id="GO:0000160">
    <property type="term" value="P:phosphorelay signal transduction system"/>
    <property type="evidence" value="ECO:0007669"/>
    <property type="project" value="InterPro"/>
</dbReference>
<reference evidence="4 5" key="1">
    <citation type="submission" date="2016-01" db="EMBL/GenBank/DDBJ databases">
        <authorList>
            <person name="Oliw E.H."/>
        </authorList>
    </citation>
    <scope>NUCLEOTIDE SEQUENCE [LARGE SCALE GENOMIC DNA]</scope>
    <source>
        <strain evidence="4">LMG 22029</strain>
    </source>
</reference>
<dbReference type="InterPro" id="IPR001789">
    <property type="entry name" value="Sig_transdc_resp-reg_receiver"/>
</dbReference>
<dbReference type="SMART" id="SM00448">
    <property type="entry name" value="REC"/>
    <property type="match status" value="1"/>
</dbReference>
<proteinExistence type="predicted"/>
<evidence type="ECO:0000313" key="4">
    <source>
        <dbReference type="EMBL" id="SAL41712.1"/>
    </source>
</evidence>
<evidence type="ECO:0000256" key="2">
    <source>
        <dbReference type="PROSITE-ProRule" id="PRU00169"/>
    </source>
</evidence>
<dbReference type="PANTHER" id="PTHR44591">
    <property type="entry name" value="STRESS RESPONSE REGULATOR PROTEIN 1"/>
    <property type="match status" value="1"/>
</dbReference>
<evidence type="ECO:0000259" key="3">
    <source>
        <dbReference type="PROSITE" id="PS50110"/>
    </source>
</evidence>
<dbReference type="Proteomes" id="UP000054893">
    <property type="component" value="Unassembled WGS sequence"/>
</dbReference>
<protein>
    <submittedName>
        <fullName evidence="4">Response regulator</fullName>
    </submittedName>
</protein>
<dbReference type="Gene3D" id="3.40.50.2300">
    <property type="match status" value="1"/>
</dbReference>
<evidence type="ECO:0000313" key="5">
    <source>
        <dbReference type="Proteomes" id="UP000054893"/>
    </source>
</evidence>
<organism evidence="4 5">
    <name type="scientific">Caballeronia sordidicola</name>
    <name type="common">Burkholderia sordidicola</name>
    <dbReference type="NCBI Taxonomy" id="196367"/>
    <lineage>
        <taxon>Bacteria</taxon>
        <taxon>Pseudomonadati</taxon>
        <taxon>Pseudomonadota</taxon>
        <taxon>Betaproteobacteria</taxon>
        <taxon>Burkholderiales</taxon>
        <taxon>Burkholderiaceae</taxon>
        <taxon>Caballeronia</taxon>
    </lineage>
</organism>
<feature type="domain" description="Response regulatory" evidence="3">
    <location>
        <begin position="2"/>
        <end position="115"/>
    </location>
</feature>
<gene>
    <name evidence="4" type="ORF">AWB64_04446</name>
</gene>
<dbReference type="InterPro" id="IPR011006">
    <property type="entry name" value="CheY-like_superfamily"/>
</dbReference>
<feature type="modified residue" description="4-aspartylphosphate" evidence="2">
    <location>
        <position position="51"/>
    </location>
</feature>
<dbReference type="InterPro" id="IPR050595">
    <property type="entry name" value="Bact_response_regulator"/>
</dbReference>
<dbReference type="SUPFAM" id="SSF52172">
    <property type="entry name" value="CheY-like"/>
    <property type="match status" value="1"/>
</dbReference>
<evidence type="ECO:0000256" key="1">
    <source>
        <dbReference type="ARBA" id="ARBA00022553"/>
    </source>
</evidence>
<dbReference type="PANTHER" id="PTHR44591:SF3">
    <property type="entry name" value="RESPONSE REGULATORY DOMAIN-CONTAINING PROTEIN"/>
    <property type="match status" value="1"/>
</dbReference>
<dbReference type="EMBL" id="FCOC02000015">
    <property type="protein sequence ID" value="SAL41712.1"/>
    <property type="molecule type" value="Genomic_DNA"/>
</dbReference>
<dbReference type="RefSeq" id="WP_060857557.1">
    <property type="nucleotide sequence ID" value="NZ_FCOC02000015.1"/>
</dbReference>
<keyword evidence="1 2" id="KW-0597">Phosphoprotein</keyword>